<dbReference type="AlphaFoldDB" id="A0A7S1MAA9"/>
<keyword evidence="1" id="KW-0175">Coiled coil</keyword>
<dbReference type="EMBL" id="HBGF01029807">
    <property type="protein sequence ID" value="CAD9125871.1"/>
    <property type="molecule type" value="Transcribed_RNA"/>
</dbReference>
<feature type="domain" description="WWE" evidence="3">
    <location>
        <begin position="296"/>
        <end position="357"/>
    </location>
</feature>
<feature type="compositionally biased region" description="Low complexity" evidence="2">
    <location>
        <begin position="18"/>
        <end position="29"/>
    </location>
</feature>
<accession>A0A7S1MAA9</accession>
<dbReference type="Pfam" id="PF02825">
    <property type="entry name" value="WWE"/>
    <property type="match status" value="1"/>
</dbReference>
<reference evidence="4" key="1">
    <citation type="submission" date="2021-01" db="EMBL/GenBank/DDBJ databases">
        <authorList>
            <person name="Corre E."/>
            <person name="Pelletier E."/>
            <person name="Niang G."/>
            <person name="Scheremetjew M."/>
            <person name="Finn R."/>
            <person name="Kale V."/>
            <person name="Holt S."/>
            <person name="Cochrane G."/>
            <person name="Meng A."/>
            <person name="Brown T."/>
            <person name="Cohen L."/>
        </authorList>
    </citation>
    <scope>NUCLEOTIDE SEQUENCE</scope>
    <source>
        <strain evidence="4">CCAP 1951/1</strain>
    </source>
</reference>
<feature type="coiled-coil region" evidence="1">
    <location>
        <begin position="35"/>
        <end position="102"/>
    </location>
</feature>
<proteinExistence type="predicted"/>
<feature type="region of interest" description="Disordered" evidence="2">
    <location>
        <begin position="1"/>
        <end position="29"/>
    </location>
</feature>
<evidence type="ECO:0000313" key="4">
    <source>
        <dbReference type="EMBL" id="CAD9125871.1"/>
    </source>
</evidence>
<dbReference type="Gene3D" id="3.30.720.50">
    <property type="match status" value="1"/>
</dbReference>
<organism evidence="4">
    <name type="scientific">Neobodo designis</name>
    <name type="common">Flagellated protozoan</name>
    <name type="synonym">Bodo designis</name>
    <dbReference type="NCBI Taxonomy" id="312471"/>
    <lineage>
        <taxon>Eukaryota</taxon>
        <taxon>Discoba</taxon>
        <taxon>Euglenozoa</taxon>
        <taxon>Kinetoplastea</taxon>
        <taxon>Metakinetoplastina</taxon>
        <taxon>Neobodonida</taxon>
        <taxon>Neobodo</taxon>
    </lineage>
</organism>
<sequence>MASSKHQRSTKASDARPAGKAKGSSNAAGMAKAMLQQVLDARAAEEKEAAAVEAQRTARAQRAAEREIAGLKEELEAAKDRIEELEEAIEREVAKRTIHRARDRAAQATTSDVIAALRLGAFHTTRLGNQIPAAVSRANSRCEKPNPALLSRFEAGLRSVGLSLADVTAPESSNHFMIVFHGTRSPAEILCRGFEPSQRSRQQYGPGEYFAEDWSTAASYATQRYSGGPLYAPAVIATLVVVAKAKRVNDTWFVVNNPIDGASTFCMPLVALAPNSYSSLVLPPCRCGDSATIVRYRDDNDQFSLMSAADSTAVAAAWRNRRGSNTATLRIGKWTYEYNWARMTQRNLSTGKVRTIRIDAA</sequence>
<gene>
    <name evidence="4" type="ORF">NDES1114_LOCUS19825</name>
</gene>
<dbReference type="Gene3D" id="3.90.228.10">
    <property type="match status" value="1"/>
</dbReference>
<dbReference type="InterPro" id="IPR037197">
    <property type="entry name" value="WWE_dom_sf"/>
</dbReference>
<name>A0A7S1MAA9_NEODS</name>
<evidence type="ECO:0000256" key="2">
    <source>
        <dbReference type="SAM" id="MobiDB-lite"/>
    </source>
</evidence>
<evidence type="ECO:0000256" key="1">
    <source>
        <dbReference type="SAM" id="Coils"/>
    </source>
</evidence>
<dbReference type="InterPro" id="IPR004170">
    <property type="entry name" value="WWE_dom"/>
</dbReference>
<evidence type="ECO:0000259" key="3">
    <source>
        <dbReference type="Pfam" id="PF02825"/>
    </source>
</evidence>
<protein>
    <recommendedName>
        <fullName evidence="3">WWE domain-containing protein</fullName>
    </recommendedName>
</protein>
<dbReference type="SUPFAM" id="SSF56399">
    <property type="entry name" value="ADP-ribosylation"/>
    <property type="match status" value="1"/>
</dbReference>